<dbReference type="RefSeq" id="WP_262655822.1">
    <property type="nucleotide sequence ID" value="NZ_JAOQKE010000029.1"/>
</dbReference>
<reference evidence="2 3" key="1">
    <citation type="journal article" date="2021" name="ISME Commun">
        <title>Automated analysis of genomic sequences facilitates high-throughput and comprehensive description of bacteria.</title>
        <authorList>
            <person name="Hitch T.C.A."/>
        </authorList>
    </citation>
    <scope>NUCLEOTIDE SEQUENCE [LARGE SCALE GENOMIC DNA]</scope>
    <source>
        <strain evidence="2 3">Sanger_29</strain>
    </source>
</reference>
<evidence type="ECO:0000313" key="2">
    <source>
        <dbReference type="EMBL" id="MCU6726567.1"/>
    </source>
</evidence>
<accession>A0ABT2SPX1</accession>
<dbReference type="Proteomes" id="UP001652338">
    <property type="component" value="Unassembled WGS sequence"/>
</dbReference>
<keyword evidence="3" id="KW-1185">Reference proteome</keyword>
<organism evidence="2 3">
    <name type="scientific">Muricoprocola aceti</name>
    <dbReference type="NCBI Taxonomy" id="2981772"/>
    <lineage>
        <taxon>Bacteria</taxon>
        <taxon>Bacillati</taxon>
        <taxon>Bacillota</taxon>
        <taxon>Clostridia</taxon>
        <taxon>Lachnospirales</taxon>
        <taxon>Lachnospiraceae</taxon>
        <taxon>Muricoprocola</taxon>
    </lineage>
</organism>
<evidence type="ECO:0000313" key="3">
    <source>
        <dbReference type="Proteomes" id="UP001652338"/>
    </source>
</evidence>
<feature type="chain" id="PRO_5045052709" evidence="1">
    <location>
        <begin position="29"/>
        <end position="137"/>
    </location>
</feature>
<name>A0ABT2SPX1_9FIRM</name>
<gene>
    <name evidence="2" type="ORF">OCV47_14765</name>
</gene>
<feature type="signal peptide" evidence="1">
    <location>
        <begin position="1"/>
        <end position="28"/>
    </location>
</feature>
<dbReference type="EMBL" id="JAOQKE010000029">
    <property type="protein sequence ID" value="MCU6726567.1"/>
    <property type="molecule type" value="Genomic_DNA"/>
</dbReference>
<evidence type="ECO:0000256" key="1">
    <source>
        <dbReference type="SAM" id="SignalP"/>
    </source>
</evidence>
<comment type="caution">
    <text evidence="2">The sequence shown here is derived from an EMBL/GenBank/DDBJ whole genome shotgun (WGS) entry which is preliminary data.</text>
</comment>
<proteinExistence type="predicted"/>
<protein>
    <submittedName>
        <fullName evidence="2">Uncharacterized protein</fullName>
    </submittedName>
</protein>
<sequence length="137" mass="15973">MKRIKAKKKFSFFTLAVLLLSLVLVSRAASCIEDLRYGFFYSTSYSAQDYQYALQYKEYPYLNRICRRDTSSSSDPFIQACHGISDYYEAAILYHAYDKAKNNAAAQTELQRMNACEASYPDYEEYFRDINQLLASY</sequence>
<keyword evidence="1" id="KW-0732">Signal</keyword>